<keyword evidence="1" id="KW-0472">Membrane</keyword>
<organism evidence="2 3">
    <name type="scientific">Asparagus officinalis</name>
    <name type="common">Garden asparagus</name>
    <dbReference type="NCBI Taxonomy" id="4686"/>
    <lineage>
        <taxon>Eukaryota</taxon>
        <taxon>Viridiplantae</taxon>
        <taxon>Streptophyta</taxon>
        <taxon>Embryophyta</taxon>
        <taxon>Tracheophyta</taxon>
        <taxon>Spermatophyta</taxon>
        <taxon>Magnoliopsida</taxon>
        <taxon>Liliopsida</taxon>
        <taxon>Asparagales</taxon>
        <taxon>Asparagaceae</taxon>
        <taxon>Asparagoideae</taxon>
        <taxon>Asparagus</taxon>
    </lineage>
</organism>
<evidence type="ECO:0000256" key="1">
    <source>
        <dbReference type="SAM" id="Phobius"/>
    </source>
</evidence>
<dbReference type="EMBL" id="CM007387">
    <property type="protein sequence ID" value="ONK62927.1"/>
    <property type="molecule type" value="Genomic_DNA"/>
</dbReference>
<proteinExistence type="predicted"/>
<evidence type="ECO:0000313" key="3">
    <source>
        <dbReference type="Proteomes" id="UP000243459"/>
    </source>
</evidence>
<sequence length="144" mass="15910">MRVGPVQAGMTAGVWADGYSQWRIAREGGFGGLWKRSSMEEMSALVVEEKGKMALFREGRGRRTQSEWGDDKIRREVVEGDDGELGDEPIDEKGGEFNGEVVGSGKGVVNGGEMIVAKGEKERESCYLYLIVVMFVHFLLIYIG</sequence>
<reference evidence="3" key="1">
    <citation type="journal article" date="2017" name="Nat. Commun.">
        <title>The asparagus genome sheds light on the origin and evolution of a young Y chromosome.</title>
        <authorList>
            <person name="Harkess A."/>
            <person name="Zhou J."/>
            <person name="Xu C."/>
            <person name="Bowers J.E."/>
            <person name="Van der Hulst R."/>
            <person name="Ayyampalayam S."/>
            <person name="Mercati F."/>
            <person name="Riccardi P."/>
            <person name="McKain M.R."/>
            <person name="Kakrana A."/>
            <person name="Tang H."/>
            <person name="Ray J."/>
            <person name="Groenendijk J."/>
            <person name="Arikit S."/>
            <person name="Mathioni S.M."/>
            <person name="Nakano M."/>
            <person name="Shan H."/>
            <person name="Telgmann-Rauber A."/>
            <person name="Kanno A."/>
            <person name="Yue Z."/>
            <person name="Chen H."/>
            <person name="Li W."/>
            <person name="Chen Y."/>
            <person name="Xu X."/>
            <person name="Zhang Y."/>
            <person name="Luo S."/>
            <person name="Chen H."/>
            <person name="Gao J."/>
            <person name="Mao Z."/>
            <person name="Pires J.C."/>
            <person name="Luo M."/>
            <person name="Kudrna D."/>
            <person name="Wing R.A."/>
            <person name="Meyers B.C."/>
            <person name="Yi K."/>
            <person name="Kong H."/>
            <person name="Lavrijsen P."/>
            <person name="Sunseri F."/>
            <person name="Falavigna A."/>
            <person name="Ye Y."/>
            <person name="Leebens-Mack J.H."/>
            <person name="Chen G."/>
        </authorList>
    </citation>
    <scope>NUCLEOTIDE SEQUENCE [LARGE SCALE GENOMIC DNA]</scope>
    <source>
        <strain evidence="3">cv. DH0086</strain>
    </source>
</reference>
<protein>
    <submittedName>
        <fullName evidence="2">Uncharacterized protein</fullName>
    </submittedName>
</protein>
<dbReference type="Proteomes" id="UP000243459">
    <property type="component" value="Chromosome 7"/>
</dbReference>
<keyword evidence="1" id="KW-0812">Transmembrane</keyword>
<feature type="transmembrane region" description="Helical" evidence="1">
    <location>
        <begin position="126"/>
        <end position="143"/>
    </location>
</feature>
<dbReference type="Gramene" id="ONK62927">
    <property type="protein sequence ID" value="ONK62927"/>
    <property type="gene ID" value="A4U43_C07F9560"/>
</dbReference>
<dbReference type="AlphaFoldDB" id="A0A5P1ECI8"/>
<evidence type="ECO:0000313" key="2">
    <source>
        <dbReference type="EMBL" id="ONK62927.1"/>
    </source>
</evidence>
<gene>
    <name evidence="2" type="ORF">A4U43_C07F9560</name>
</gene>
<accession>A0A5P1ECI8</accession>
<keyword evidence="3" id="KW-1185">Reference proteome</keyword>
<keyword evidence="1" id="KW-1133">Transmembrane helix</keyword>
<name>A0A5P1ECI8_ASPOF</name>